<feature type="chain" id="PRO_5038945972" description="Lipoprotein" evidence="1">
    <location>
        <begin position="23"/>
        <end position="128"/>
    </location>
</feature>
<proteinExistence type="predicted"/>
<keyword evidence="3" id="KW-1185">Reference proteome</keyword>
<evidence type="ECO:0000313" key="3">
    <source>
        <dbReference type="Proteomes" id="UP000069620"/>
    </source>
</evidence>
<sequence length="128" mass="12692">MSGKAALLIVSASIATTLSLTGCGGSTSADSTTTTSGAAAASTTTAAPATAAPADHAAKVSANTASEDDIAAALKAAGVSNPSRWAEEVVEYRPYPADDPNLGKLRDNLAKYNPGQETVDKIVSALTP</sequence>
<dbReference type="Proteomes" id="UP000069620">
    <property type="component" value="Unassembled WGS sequence"/>
</dbReference>
<evidence type="ECO:0000313" key="2">
    <source>
        <dbReference type="EMBL" id="GAS90063.1"/>
    </source>
</evidence>
<organism evidence="2 3">
    <name type="scientific">Mycolicibacterium brisbanense</name>
    <dbReference type="NCBI Taxonomy" id="146020"/>
    <lineage>
        <taxon>Bacteria</taxon>
        <taxon>Bacillati</taxon>
        <taxon>Actinomycetota</taxon>
        <taxon>Actinomycetes</taxon>
        <taxon>Mycobacteriales</taxon>
        <taxon>Mycobacteriaceae</taxon>
        <taxon>Mycolicibacterium</taxon>
    </lineage>
</organism>
<dbReference type="OrthoDB" id="4640524at2"/>
<name>A0A117I6G2_9MYCO</name>
<evidence type="ECO:0000256" key="1">
    <source>
        <dbReference type="SAM" id="SignalP"/>
    </source>
</evidence>
<comment type="caution">
    <text evidence="2">The sequence shown here is derived from an EMBL/GenBank/DDBJ whole genome shotgun (WGS) entry which is preliminary data.</text>
</comment>
<gene>
    <name evidence="2" type="ORF">RMCB_4159</name>
</gene>
<dbReference type="RefSeq" id="WP_062830343.1">
    <property type="nucleotide sequence ID" value="NZ_BCSX01000038.1"/>
</dbReference>
<reference evidence="3" key="2">
    <citation type="submission" date="2016-02" db="EMBL/GenBank/DDBJ databases">
        <title>Draft genome sequence of five rapidly growing Mycobacterium species.</title>
        <authorList>
            <person name="Katahira K."/>
            <person name="Gotou Y."/>
            <person name="Iida K."/>
            <person name="Ogura Y."/>
            <person name="Hayashi T."/>
        </authorList>
    </citation>
    <scope>NUCLEOTIDE SEQUENCE [LARGE SCALE GENOMIC DNA]</scope>
    <source>
        <strain evidence="3">JCM15654</strain>
    </source>
</reference>
<feature type="signal peptide" evidence="1">
    <location>
        <begin position="1"/>
        <end position="22"/>
    </location>
</feature>
<reference evidence="3" key="1">
    <citation type="journal article" date="2016" name="Genome Announc.">
        <title>Draft Genome Sequences of Five Rapidly Growing Mycobacterium Species, M. thermoresistibile, M. fortuitum subsp. acetamidolyticum, M. canariasense, M. brisbanense, and M. novocastrense.</title>
        <authorList>
            <person name="Katahira K."/>
            <person name="Ogura Y."/>
            <person name="Gotoh Y."/>
            <person name="Hayashi T."/>
        </authorList>
    </citation>
    <scope>NUCLEOTIDE SEQUENCE [LARGE SCALE GENOMIC DNA]</scope>
    <source>
        <strain evidence="3">JCM15654</strain>
    </source>
</reference>
<dbReference type="STRING" id="146020.RMCB_4159"/>
<evidence type="ECO:0008006" key="4">
    <source>
        <dbReference type="Google" id="ProtNLM"/>
    </source>
</evidence>
<dbReference type="PROSITE" id="PS51257">
    <property type="entry name" value="PROKAR_LIPOPROTEIN"/>
    <property type="match status" value="1"/>
</dbReference>
<keyword evidence="1" id="KW-0732">Signal</keyword>
<accession>A0A117I6G2</accession>
<protein>
    <recommendedName>
        <fullName evidence="4">Lipoprotein</fullName>
    </recommendedName>
</protein>
<dbReference type="EMBL" id="BCSX01000038">
    <property type="protein sequence ID" value="GAS90063.1"/>
    <property type="molecule type" value="Genomic_DNA"/>
</dbReference>
<dbReference type="AlphaFoldDB" id="A0A117I6G2"/>